<sequence length="161" mass="18118">MWIKQLRNNEWLPPICSICKVFGHHQGSCTKQSTSKPIKETWQVEWKGKDQVNVSDPNTSTSQTSTSQSVLDPTVDASPQIPVVEISPIEEVMFFSIHATILLPKGGQCLRLETVVEVVDDWRIDDVKWLLGRCKFKAAMLDRRSPLLQVHGIGQTCPFSS</sequence>
<comment type="caution">
    <text evidence="1">The sequence shown here is derived from an EMBL/GenBank/DDBJ whole genome shotgun (WGS) entry which is preliminary data.</text>
</comment>
<keyword evidence="2" id="KW-1185">Reference proteome</keyword>
<accession>A0ACC0NQG3</accession>
<dbReference type="Proteomes" id="UP001062846">
    <property type="component" value="Chromosome 5"/>
</dbReference>
<evidence type="ECO:0000313" key="1">
    <source>
        <dbReference type="EMBL" id="KAI8555495.1"/>
    </source>
</evidence>
<gene>
    <name evidence="1" type="ORF">RHMOL_Rhmol05G0177300</name>
</gene>
<protein>
    <submittedName>
        <fullName evidence="1">Uncharacterized protein</fullName>
    </submittedName>
</protein>
<dbReference type="EMBL" id="CM046392">
    <property type="protein sequence ID" value="KAI8555495.1"/>
    <property type="molecule type" value="Genomic_DNA"/>
</dbReference>
<organism evidence="1 2">
    <name type="scientific">Rhododendron molle</name>
    <name type="common">Chinese azalea</name>
    <name type="synonym">Azalea mollis</name>
    <dbReference type="NCBI Taxonomy" id="49168"/>
    <lineage>
        <taxon>Eukaryota</taxon>
        <taxon>Viridiplantae</taxon>
        <taxon>Streptophyta</taxon>
        <taxon>Embryophyta</taxon>
        <taxon>Tracheophyta</taxon>
        <taxon>Spermatophyta</taxon>
        <taxon>Magnoliopsida</taxon>
        <taxon>eudicotyledons</taxon>
        <taxon>Gunneridae</taxon>
        <taxon>Pentapetalae</taxon>
        <taxon>asterids</taxon>
        <taxon>Ericales</taxon>
        <taxon>Ericaceae</taxon>
        <taxon>Ericoideae</taxon>
        <taxon>Rhodoreae</taxon>
        <taxon>Rhododendron</taxon>
    </lineage>
</organism>
<name>A0ACC0NQG3_RHOML</name>
<reference evidence="1" key="1">
    <citation type="submission" date="2022-02" db="EMBL/GenBank/DDBJ databases">
        <title>Plant Genome Project.</title>
        <authorList>
            <person name="Zhang R.-G."/>
        </authorList>
    </citation>
    <scope>NUCLEOTIDE SEQUENCE</scope>
    <source>
        <strain evidence="1">AT1</strain>
    </source>
</reference>
<evidence type="ECO:0000313" key="2">
    <source>
        <dbReference type="Proteomes" id="UP001062846"/>
    </source>
</evidence>
<proteinExistence type="predicted"/>